<evidence type="ECO:0000313" key="2">
    <source>
        <dbReference type="EMBL" id="NNV23952.1"/>
    </source>
</evidence>
<feature type="chain" id="PRO_5030855208" evidence="1">
    <location>
        <begin position="18"/>
        <end position="106"/>
    </location>
</feature>
<keyword evidence="1" id="KW-0732">Signal</keyword>
<accession>A0A7Y3WZY6</accession>
<evidence type="ECO:0000256" key="1">
    <source>
        <dbReference type="SAM" id="SignalP"/>
    </source>
</evidence>
<protein>
    <submittedName>
        <fullName evidence="2">Signal recognition particle</fullName>
    </submittedName>
</protein>
<feature type="signal peptide" evidence="1">
    <location>
        <begin position="1"/>
        <end position="17"/>
    </location>
</feature>
<comment type="caution">
    <text evidence="2">The sequence shown here is derived from an EMBL/GenBank/DDBJ whole genome shotgun (WGS) entry which is preliminary data.</text>
</comment>
<dbReference type="RefSeq" id="WP_171380729.1">
    <property type="nucleotide sequence ID" value="NZ_PKQI01000007.1"/>
</dbReference>
<sequence>MKLALAGLVLLASSAIASSANFDEQKVANDLGTVLAAEEACGLSYDQDAIQKYVTEIVPSDVTSFPGTLGLWTRTRKDQMQTMTGSEKTAQCASIKNIAKTYGFIK</sequence>
<dbReference type="Proteomes" id="UP000526233">
    <property type="component" value="Unassembled WGS sequence"/>
</dbReference>
<organism evidence="2 3">
    <name type="scientific">Brucella pseudogrignonensis</name>
    <dbReference type="NCBI Taxonomy" id="419475"/>
    <lineage>
        <taxon>Bacteria</taxon>
        <taxon>Pseudomonadati</taxon>
        <taxon>Pseudomonadota</taxon>
        <taxon>Alphaproteobacteria</taxon>
        <taxon>Hyphomicrobiales</taxon>
        <taxon>Brucellaceae</taxon>
        <taxon>Brucella/Ochrobactrum group</taxon>
        <taxon>Brucella</taxon>
    </lineage>
</organism>
<evidence type="ECO:0000313" key="3">
    <source>
        <dbReference type="Proteomes" id="UP000526233"/>
    </source>
</evidence>
<reference evidence="2 3" key="1">
    <citation type="submission" date="2018-11" db="EMBL/GenBank/DDBJ databases">
        <title>Genome sequencing and analysis.</title>
        <authorList>
            <person name="Huang Y.-T."/>
        </authorList>
    </citation>
    <scope>NUCLEOTIDE SEQUENCE [LARGE SCALE GENOMIC DNA]</scope>
    <source>
        <strain evidence="2 3">SHIN</strain>
    </source>
</reference>
<gene>
    <name evidence="2" type="ORF">EHE22_26750</name>
</gene>
<dbReference type="EMBL" id="PKQI01000007">
    <property type="protein sequence ID" value="NNV23952.1"/>
    <property type="molecule type" value="Genomic_DNA"/>
</dbReference>
<dbReference type="AlphaFoldDB" id="A0A7Y3WZY6"/>
<proteinExistence type="predicted"/>
<name>A0A7Y3WZY6_9HYPH</name>